<protein>
    <submittedName>
        <fullName evidence="2">Uncharacterized protein</fullName>
    </submittedName>
</protein>
<evidence type="ECO:0000256" key="1">
    <source>
        <dbReference type="SAM" id="MobiDB-lite"/>
    </source>
</evidence>
<reference evidence="2" key="1">
    <citation type="submission" date="2014-09" db="EMBL/GenBank/DDBJ databases">
        <authorList>
            <person name="Magalhaes I.L.F."/>
            <person name="Oliveira U."/>
            <person name="Santos F.R."/>
            <person name="Vidigal T.H.D.A."/>
            <person name="Brescovit A.D."/>
            <person name="Santos A.J."/>
        </authorList>
    </citation>
    <scope>NUCLEOTIDE SEQUENCE</scope>
    <source>
        <tissue evidence="2">Shoot tissue taken approximately 20 cm above the soil surface</tissue>
    </source>
</reference>
<feature type="region of interest" description="Disordered" evidence="1">
    <location>
        <begin position="108"/>
        <end position="145"/>
    </location>
</feature>
<accession>A0A0A9DKC5</accession>
<organism evidence="2">
    <name type="scientific">Arundo donax</name>
    <name type="common">Giant reed</name>
    <name type="synonym">Donax arundinaceus</name>
    <dbReference type="NCBI Taxonomy" id="35708"/>
    <lineage>
        <taxon>Eukaryota</taxon>
        <taxon>Viridiplantae</taxon>
        <taxon>Streptophyta</taxon>
        <taxon>Embryophyta</taxon>
        <taxon>Tracheophyta</taxon>
        <taxon>Spermatophyta</taxon>
        <taxon>Magnoliopsida</taxon>
        <taxon>Liliopsida</taxon>
        <taxon>Poales</taxon>
        <taxon>Poaceae</taxon>
        <taxon>PACMAD clade</taxon>
        <taxon>Arundinoideae</taxon>
        <taxon>Arundineae</taxon>
        <taxon>Arundo</taxon>
    </lineage>
</organism>
<dbReference type="AlphaFoldDB" id="A0A0A9DKC5"/>
<evidence type="ECO:0000313" key="2">
    <source>
        <dbReference type="EMBL" id="JAD87098.1"/>
    </source>
</evidence>
<reference evidence="2" key="2">
    <citation type="journal article" date="2015" name="Data Brief">
        <title>Shoot transcriptome of the giant reed, Arundo donax.</title>
        <authorList>
            <person name="Barrero R.A."/>
            <person name="Guerrero F.D."/>
            <person name="Moolhuijzen P."/>
            <person name="Goolsby J.A."/>
            <person name="Tidwell J."/>
            <person name="Bellgard S.E."/>
            <person name="Bellgard M.I."/>
        </authorList>
    </citation>
    <scope>NUCLEOTIDE SEQUENCE</scope>
    <source>
        <tissue evidence="2">Shoot tissue taken approximately 20 cm above the soil surface</tissue>
    </source>
</reference>
<sequence>MHSIQSFFDISGQKLYFQPGSFEWAFLFGSSARALTSGGSFARAAATKLAASDGAVGVGASTGTTSTSSPYASCWSTSISTALCLLVRVPVVKNSDFRTATSKLTEVQNMNQASNTSLHQSRSGQQHIKNKQLASSLEHESTFNK</sequence>
<dbReference type="EMBL" id="GBRH01210797">
    <property type="protein sequence ID" value="JAD87098.1"/>
    <property type="molecule type" value="Transcribed_RNA"/>
</dbReference>
<name>A0A0A9DKC5_ARUDO</name>
<proteinExistence type="predicted"/>
<feature type="compositionally biased region" description="Polar residues" evidence="1">
    <location>
        <begin position="108"/>
        <end position="135"/>
    </location>
</feature>